<accession>A0A5J6V825</accession>
<keyword evidence="2" id="KW-1185">Reference proteome</keyword>
<gene>
    <name evidence="1" type="ORF">FY030_15935</name>
</gene>
<dbReference type="SUPFAM" id="SSF56112">
    <property type="entry name" value="Protein kinase-like (PK-like)"/>
    <property type="match status" value="1"/>
</dbReference>
<name>A0A5J6V825_9MICO</name>
<reference evidence="1 2" key="1">
    <citation type="submission" date="2019-09" db="EMBL/GenBank/DDBJ databases">
        <title>Serinicoccus pratensis sp. nov., isolated from meadow soil.</title>
        <authorList>
            <person name="Zhang W."/>
        </authorList>
    </citation>
    <scope>NUCLEOTIDE SEQUENCE [LARGE SCALE GENOMIC DNA]</scope>
    <source>
        <strain evidence="1 2">W204</strain>
    </source>
</reference>
<dbReference type="InterPro" id="IPR011009">
    <property type="entry name" value="Kinase-like_dom_sf"/>
</dbReference>
<proteinExistence type="predicted"/>
<organism evidence="1 2">
    <name type="scientific">Ornithinimicrobium pratense</name>
    <dbReference type="NCBI Taxonomy" id="2593973"/>
    <lineage>
        <taxon>Bacteria</taxon>
        <taxon>Bacillati</taxon>
        <taxon>Actinomycetota</taxon>
        <taxon>Actinomycetes</taxon>
        <taxon>Micrococcales</taxon>
        <taxon>Ornithinimicrobiaceae</taxon>
        <taxon>Ornithinimicrobium</taxon>
    </lineage>
</organism>
<protein>
    <submittedName>
        <fullName evidence="1">Uncharacterized protein</fullName>
    </submittedName>
</protein>
<evidence type="ECO:0000313" key="2">
    <source>
        <dbReference type="Proteomes" id="UP000326546"/>
    </source>
</evidence>
<dbReference type="RefSeq" id="WP_158062493.1">
    <property type="nucleotide sequence ID" value="NZ_CP044427.1"/>
</dbReference>
<dbReference type="Gene3D" id="3.90.1200.10">
    <property type="match status" value="1"/>
</dbReference>
<evidence type="ECO:0000313" key="1">
    <source>
        <dbReference type="EMBL" id="QFG69999.1"/>
    </source>
</evidence>
<dbReference type="EMBL" id="CP044427">
    <property type="protein sequence ID" value="QFG69999.1"/>
    <property type="molecule type" value="Genomic_DNA"/>
</dbReference>
<sequence length="344" mass="37801">MTSIAAVDCRLVNAPTSAQLRRSFDLRSVDENSLSPWANVHQALTHDGTPVVVKRTASSQQRADAMASWTRTLADAGITVVTPTELDTSNPQQIEVSPAATDEEADTSWWVVYPFVEGRPYNGSLGDIEAAGDLLGRIHAVSLTPQLEAGLRPYEWPDTVREDVDSDLETLGEVLARHAGDRAQSATNSVRALAERWWTTALPGLRDADNAAPLPRAGVTSDYKASNLVFVDTEPVLVDPDNGGVEPRILDLALALVLFHNECPTAPARLLTSTEWGRFATAYLRHVTLTQRERELWPLAIDHMLWEEGTWVLEDNDDAAWVDTRQGPQLLDLALATPDRYPLP</sequence>
<dbReference type="OrthoDB" id="2706791at2"/>
<dbReference type="KEGG" id="serw:FY030_15935"/>
<dbReference type="AlphaFoldDB" id="A0A5J6V825"/>
<dbReference type="Proteomes" id="UP000326546">
    <property type="component" value="Chromosome"/>
</dbReference>